<reference evidence="3 4" key="1">
    <citation type="submission" date="2022-04" db="EMBL/GenBank/DDBJ databases">
        <title>Positive selection, recombination, and allopatry shape intraspecific diversity of widespread and dominant cyanobacteria.</title>
        <authorList>
            <person name="Wei J."/>
            <person name="Shu W."/>
            <person name="Hu C."/>
        </authorList>
    </citation>
    <scope>NUCLEOTIDE SEQUENCE [LARGE SCALE GENOMIC DNA]</scope>
    <source>
        <strain evidence="3 4">DQ-A4</strain>
    </source>
</reference>
<keyword evidence="4" id="KW-1185">Reference proteome</keyword>
<organism evidence="3 4">
    <name type="scientific">Leptolyngbya subtilissima DQ-A4</name>
    <dbReference type="NCBI Taxonomy" id="2933933"/>
    <lineage>
        <taxon>Bacteria</taxon>
        <taxon>Bacillati</taxon>
        <taxon>Cyanobacteriota</taxon>
        <taxon>Cyanophyceae</taxon>
        <taxon>Leptolyngbyales</taxon>
        <taxon>Leptolyngbyaceae</taxon>
        <taxon>Leptolyngbya group</taxon>
        <taxon>Leptolyngbya</taxon>
    </lineage>
</organism>
<comment type="caution">
    <text evidence="3">The sequence shown here is derived from an EMBL/GenBank/DDBJ whole genome shotgun (WGS) entry which is preliminary data.</text>
</comment>
<keyword evidence="2" id="KW-0812">Transmembrane</keyword>
<sequence>MAGSQIEQWHEPELKNDPAVESAATAAAITLAPLPAPRPRPRWQRRLAIAAGVGALGGLGGLLWWALRTPSHPYVMDILPSQSEYAIARGESPLLSWQVSNPRQVQTILLRGYAPDGTLVFGPETYDLSEGLPVGLLPYCDQTRQLLTCREVPLELREPGQYRFELTLLPDMDLNLAPIQAESSLVTVADLPQPTVVELAPDQVIYSEAGTQVSANMPTLAPPVTDAGIRVSWIVTNPASLQDLLLVVKRPDGTTIGGRRFALRKPNSPQVALPEELQPFCKLEDRLICQGVPSGMMEVGQYQFELTPVPANLGDRELPAAKQSEVVNIQPRPVRIASFTINGREAQPKYLVPVEPGQQIPGFQVAWRVEGGSTAKVELLPSPGTVGLQGALSMPLSPAGTTTVTLRVTDGQNPPLVRAVTFETFNPRPNQPVIINQGGGTSSGSSQTAPAPRPTTPPATRPRDPLGEGMRDQEPTTGSNLPDLQNRPPEELDLNF</sequence>
<name>A0ABV0K450_9CYAN</name>
<dbReference type="EMBL" id="JAMPKX010000003">
    <property type="protein sequence ID" value="MEP0947311.1"/>
    <property type="molecule type" value="Genomic_DNA"/>
</dbReference>
<keyword evidence="2" id="KW-0472">Membrane</keyword>
<accession>A0ABV0K450</accession>
<proteinExistence type="predicted"/>
<evidence type="ECO:0000313" key="3">
    <source>
        <dbReference type="EMBL" id="MEP0947311.1"/>
    </source>
</evidence>
<feature type="compositionally biased region" description="Basic and acidic residues" evidence="1">
    <location>
        <begin position="461"/>
        <end position="474"/>
    </location>
</feature>
<evidence type="ECO:0000256" key="1">
    <source>
        <dbReference type="SAM" id="MobiDB-lite"/>
    </source>
</evidence>
<feature type="transmembrane region" description="Helical" evidence="2">
    <location>
        <begin position="47"/>
        <end position="67"/>
    </location>
</feature>
<dbReference type="Proteomes" id="UP001482513">
    <property type="component" value="Unassembled WGS sequence"/>
</dbReference>
<keyword evidence="2" id="KW-1133">Transmembrane helix</keyword>
<protein>
    <submittedName>
        <fullName evidence="3">Uncharacterized protein</fullName>
    </submittedName>
</protein>
<gene>
    <name evidence="3" type="ORF">NC992_10545</name>
</gene>
<dbReference type="RefSeq" id="WP_190701900.1">
    <property type="nucleotide sequence ID" value="NZ_JAMPKX010000003.1"/>
</dbReference>
<feature type="compositionally biased region" description="Pro residues" evidence="1">
    <location>
        <begin position="451"/>
        <end position="460"/>
    </location>
</feature>
<evidence type="ECO:0000256" key="2">
    <source>
        <dbReference type="SAM" id="Phobius"/>
    </source>
</evidence>
<feature type="region of interest" description="Disordered" evidence="1">
    <location>
        <begin position="425"/>
        <end position="496"/>
    </location>
</feature>
<evidence type="ECO:0000313" key="4">
    <source>
        <dbReference type="Proteomes" id="UP001482513"/>
    </source>
</evidence>